<comment type="caution">
    <text evidence="1">The sequence shown here is derived from an EMBL/GenBank/DDBJ whole genome shotgun (WGS) entry which is preliminary data.</text>
</comment>
<dbReference type="Proteomes" id="UP001596233">
    <property type="component" value="Unassembled WGS sequence"/>
</dbReference>
<dbReference type="RefSeq" id="WP_379236720.1">
    <property type="nucleotide sequence ID" value="NZ_JBHSTE010000005.1"/>
</dbReference>
<dbReference type="GO" id="GO:0008233">
    <property type="term" value="F:peptidase activity"/>
    <property type="evidence" value="ECO:0007669"/>
    <property type="project" value="UniProtKB-KW"/>
</dbReference>
<keyword evidence="2" id="KW-1185">Reference proteome</keyword>
<dbReference type="SUPFAM" id="SSF53163">
    <property type="entry name" value="HybD-like"/>
    <property type="match status" value="1"/>
</dbReference>
<protein>
    <submittedName>
        <fullName evidence="1">Spore protease YyaC</fullName>
    </submittedName>
</protein>
<dbReference type="NCBIfam" id="TIGR02841">
    <property type="entry name" value="spore_YyaC"/>
    <property type="match status" value="1"/>
</dbReference>
<dbReference type="GO" id="GO:0006508">
    <property type="term" value="P:proteolysis"/>
    <property type="evidence" value="ECO:0007669"/>
    <property type="project" value="UniProtKB-KW"/>
</dbReference>
<keyword evidence="1" id="KW-0378">Hydrolase</keyword>
<sequence length="197" mass="21342">MDTNQPIKIPYNSPMIRSLLQQELTNLLQQALSHQQIVVICIGTDRSTGDSLGPLVGSSLTKYRSSFMHVYGTIADPVHALNLADTLTNIHKQHPDPFIIGIDACLGQATSVGCIQAGSGPVRPGAGVNKDLPAVGDIHVTGIVNVGGFMEYFVLQNTRLHLVMSMSEIISQCLYYAISKHYRNLNSSDHPHSTGVH</sequence>
<dbReference type="EMBL" id="JBHSTE010000005">
    <property type="protein sequence ID" value="MFC6334332.1"/>
    <property type="molecule type" value="Genomic_DNA"/>
</dbReference>
<evidence type="ECO:0000313" key="1">
    <source>
        <dbReference type="EMBL" id="MFC6334332.1"/>
    </source>
</evidence>
<dbReference type="InterPro" id="IPR023430">
    <property type="entry name" value="Pept_HybD-like_dom_sf"/>
</dbReference>
<reference evidence="2" key="1">
    <citation type="journal article" date="2019" name="Int. J. Syst. Evol. Microbiol.">
        <title>The Global Catalogue of Microorganisms (GCM) 10K type strain sequencing project: providing services to taxonomists for standard genome sequencing and annotation.</title>
        <authorList>
            <consortium name="The Broad Institute Genomics Platform"/>
            <consortium name="The Broad Institute Genome Sequencing Center for Infectious Disease"/>
            <person name="Wu L."/>
            <person name="Ma J."/>
        </authorList>
    </citation>
    <scope>NUCLEOTIDE SEQUENCE [LARGE SCALE GENOMIC DNA]</scope>
    <source>
        <strain evidence="2">PCU 280</strain>
    </source>
</reference>
<evidence type="ECO:0000313" key="2">
    <source>
        <dbReference type="Proteomes" id="UP001596233"/>
    </source>
</evidence>
<keyword evidence="1" id="KW-0645">Protease</keyword>
<proteinExistence type="predicted"/>
<gene>
    <name evidence="1" type="primary">yyaC</name>
    <name evidence="1" type="ORF">ACFP56_17020</name>
</gene>
<name>A0ABW1V6H2_9BACL</name>
<dbReference type="InterPro" id="IPR009665">
    <property type="entry name" value="YyaC"/>
</dbReference>
<organism evidence="1 2">
    <name type="scientific">Paenibacillus septentrionalis</name>
    <dbReference type="NCBI Taxonomy" id="429342"/>
    <lineage>
        <taxon>Bacteria</taxon>
        <taxon>Bacillati</taxon>
        <taxon>Bacillota</taxon>
        <taxon>Bacilli</taxon>
        <taxon>Bacillales</taxon>
        <taxon>Paenibacillaceae</taxon>
        <taxon>Paenibacillus</taxon>
    </lineage>
</organism>
<dbReference type="Pfam" id="PF06866">
    <property type="entry name" value="DUF1256"/>
    <property type="match status" value="1"/>
</dbReference>
<accession>A0ABW1V6H2</accession>